<keyword evidence="3" id="KW-0067">ATP-binding</keyword>
<evidence type="ECO:0000259" key="4">
    <source>
        <dbReference type="Pfam" id="PF08352"/>
    </source>
</evidence>
<dbReference type="GO" id="GO:0015833">
    <property type="term" value="P:peptide transport"/>
    <property type="evidence" value="ECO:0007669"/>
    <property type="project" value="InterPro"/>
</dbReference>
<dbReference type="KEGG" id="mya:MORIYA_0765"/>
<dbReference type="EMBL" id="LS483250">
    <property type="protein sequence ID" value="SQD77243.1"/>
    <property type="molecule type" value="Genomic_DNA"/>
</dbReference>
<keyword evidence="1" id="KW-0813">Transport</keyword>
<accession>A0A330LKK5</accession>
<evidence type="ECO:0000256" key="3">
    <source>
        <dbReference type="ARBA" id="ARBA00022840"/>
    </source>
</evidence>
<protein>
    <recommendedName>
        <fullName evidence="4">Oligopeptide/dipeptide ABC transporter C-terminal domain-containing protein</fullName>
    </recommendedName>
</protein>
<organism evidence="5 6">
    <name type="scientific">Moritella yayanosii</name>
    <dbReference type="NCBI Taxonomy" id="69539"/>
    <lineage>
        <taxon>Bacteria</taxon>
        <taxon>Pseudomonadati</taxon>
        <taxon>Pseudomonadota</taxon>
        <taxon>Gammaproteobacteria</taxon>
        <taxon>Alteromonadales</taxon>
        <taxon>Moritellaceae</taxon>
        <taxon>Moritella</taxon>
    </lineage>
</organism>
<dbReference type="GO" id="GO:0005524">
    <property type="term" value="F:ATP binding"/>
    <property type="evidence" value="ECO:0007669"/>
    <property type="project" value="UniProtKB-KW"/>
</dbReference>
<proteinExistence type="predicted"/>
<keyword evidence="6" id="KW-1185">Reference proteome</keyword>
<dbReference type="AlphaFoldDB" id="A0A330LKK5"/>
<evidence type="ECO:0000256" key="2">
    <source>
        <dbReference type="ARBA" id="ARBA00022741"/>
    </source>
</evidence>
<dbReference type="Proteomes" id="UP000250163">
    <property type="component" value="Chromosome MORIYA"/>
</dbReference>
<name>A0A330LKK5_9GAMM</name>
<evidence type="ECO:0000313" key="5">
    <source>
        <dbReference type="EMBL" id="SQD77243.1"/>
    </source>
</evidence>
<dbReference type="Pfam" id="PF08352">
    <property type="entry name" value="oligo_HPY"/>
    <property type="match status" value="1"/>
</dbReference>
<evidence type="ECO:0000256" key="1">
    <source>
        <dbReference type="ARBA" id="ARBA00022448"/>
    </source>
</evidence>
<gene>
    <name evidence="5" type="ORF">MORIYA_0765</name>
</gene>
<reference evidence="6" key="1">
    <citation type="submission" date="2018-05" db="EMBL/GenBank/DDBJ databases">
        <authorList>
            <person name="Cea G.-C."/>
            <person name="William W."/>
        </authorList>
    </citation>
    <scope>NUCLEOTIDE SEQUENCE [LARGE SCALE GENOMIC DNA]</scope>
    <source>
        <strain evidence="6">DB21MT 5</strain>
    </source>
</reference>
<keyword evidence="2" id="KW-0547">Nucleotide-binding</keyword>
<dbReference type="InterPro" id="IPR027417">
    <property type="entry name" value="P-loop_NTPase"/>
</dbReference>
<sequence length="43" mass="4854">MQKGRVMEQGTAEEIFNNPQHDYTKKLINASFDLDEVAIEGVS</sequence>
<dbReference type="Gene3D" id="3.40.50.300">
    <property type="entry name" value="P-loop containing nucleotide triphosphate hydrolases"/>
    <property type="match status" value="1"/>
</dbReference>
<evidence type="ECO:0000313" key="6">
    <source>
        <dbReference type="Proteomes" id="UP000250163"/>
    </source>
</evidence>
<dbReference type="InterPro" id="IPR013563">
    <property type="entry name" value="Oligopep_ABC_C"/>
</dbReference>
<feature type="domain" description="Oligopeptide/dipeptide ABC transporter C-terminal" evidence="4">
    <location>
        <begin position="7"/>
        <end position="37"/>
    </location>
</feature>